<protein>
    <recommendedName>
        <fullName evidence="3">Asl1-like glycosyl hydrolase catalytic domain-containing protein</fullName>
    </recommendedName>
</protein>
<organism evidence="1 2">
    <name type="scientific">Candidatus Daviesbacteria bacterium RIFCSPHIGHO2_02_FULL_39_12</name>
    <dbReference type="NCBI Taxonomy" id="1797770"/>
    <lineage>
        <taxon>Bacteria</taxon>
        <taxon>Candidatus Daviesiibacteriota</taxon>
    </lineage>
</organism>
<dbReference type="InterPro" id="IPR017853">
    <property type="entry name" value="GH"/>
</dbReference>
<comment type="caution">
    <text evidence="1">The sequence shown here is derived from an EMBL/GenBank/DDBJ whole genome shotgun (WGS) entry which is preliminary data.</text>
</comment>
<reference evidence="1 2" key="1">
    <citation type="journal article" date="2016" name="Nat. Commun.">
        <title>Thousands of microbial genomes shed light on interconnected biogeochemical processes in an aquifer system.</title>
        <authorList>
            <person name="Anantharaman K."/>
            <person name="Brown C.T."/>
            <person name="Hug L.A."/>
            <person name="Sharon I."/>
            <person name="Castelle C.J."/>
            <person name="Probst A.J."/>
            <person name="Thomas B.C."/>
            <person name="Singh A."/>
            <person name="Wilkins M.J."/>
            <person name="Karaoz U."/>
            <person name="Brodie E.L."/>
            <person name="Williams K.H."/>
            <person name="Hubbard S.S."/>
            <person name="Banfield J.F."/>
        </authorList>
    </citation>
    <scope>NUCLEOTIDE SEQUENCE [LARGE SCALE GENOMIC DNA]</scope>
</reference>
<evidence type="ECO:0008006" key="3">
    <source>
        <dbReference type="Google" id="ProtNLM"/>
    </source>
</evidence>
<evidence type="ECO:0000313" key="2">
    <source>
        <dbReference type="Proteomes" id="UP000177042"/>
    </source>
</evidence>
<dbReference type="Gene3D" id="2.60.40.10">
    <property type="entry name" value="Immunoglobulins"/>
    <property type="match status" value="1"/>
</dbReference>
<dbReference type="SUPFAM" id="SSF51445">
    <property type="entry name" value="(Trans)glycosidases"/>
    <property type="match status" value="1"/>
</dbReference>
<dbReference type="Proteomes" id="UP000177042">
    <property type="component" value="Unassembled WGS sequence"/>
</dbReference>
<dbReference type="InterPro" id="IPR013783">
    <property type="entry name" value="Ig-like_fold"/>
</dbReference>
<sequence length="570" mass="64764">MKYILLLLFWFTIFSTATLNSNVYAIADPLSVPNNKFGIHIIQATPDESSPAAQLVNSSGGDWGYVTVLIESEDRNQNKWQEFFNDLRRRHLIPIVRLATQPEGNFWKRPYEGEEQAWADFLDNLNWPTKNRYVVIYNEPNHSQEWGNSVDPKLYTETLDKTITELKNKNGDFFVLNAGLDASTPHQPPDYFDAYIFLQQMARAVPGIFDKLDGWVSHSYPNPGFVGSPNAQGRGTIRTWQWELQILKELGLTKKLPVFITETGWKHAEGLTYDPALPTADTISDYFKTAFTSAWNNNQIAAVTPFLLDYQEIPFDHFAFKKINREKQANYYPFYQTIVELNKTKGKPIQGNKAQLVKGEIYSSLVAGETYNISLVFKNTGQSIWNDGEQLKLVPVQGDQQLRMQTVELPAGVKIEPGQEYTFNFRVKTPEQGNFKVILNLFSGARQFDSDPLEFSGKVKSPVILLIKSSLKWKKDLAGDYILKISGPVGESFRSIVLKNGGVSDEIEARNILPDYPFEFTLTHPYYYPATIKQTVSTGLNVLDFGTLQPDFISAILNPKEFLKLLPFSN</sequence>
<name>A0A1F5JDE3_9BACT</name>
<dbReference type="AlphaFoldDB" id="A0A1F5JDE3"/>
<gene>
    <name evidence="1" type="ORF">A3C26_04235</name>
</gene>
<dbReference type="Gene3D" id="3.20.20.80">
    <property type="entry name" value="Glycosidases"/>
    <property type="match status" value="1"/>
</dbReference>
<accession>A0A1F5JDE3</accession>
<dbReference type="EMBL" id="MFCX01000007">
    <property type="protein sequence ID" value="OGE26582.1"/>
    <property type="molecule type" value="Genomic_DNA"/>
</dbReference>
<proteinExistence type="predicted"/>
<evidence type="ECO:0000313" key="1">
    <source>
        <dbReference type="EMBL" id="OGE26582.1"/>
    </source>
</evidence>